<keyword evidence="2" id="KW-0328">Glycosyltransferase</keyword>
<dbReference type="KEGG" id="vne:CFK40_16180"/>
<dbReference type="InterPro" id="IPR050519">
    <property type="entry name" value="Glycosyltransf_28_UgtP"/>
</dbReference>
<feature type="domain" description="Diacylglycerol glucosyltransferase N-terminal" evidence="4">
    <location>
        <begin position="16"/>
        <end position="182"/>
    </location>
</feature>
<organism evidence="5 6">
    <name type="scientific">Virgibacillus necropolis</name>
    <dbReference type="NCBI Taxonomy" id="163877"/>
    <lineage>
        <taxon>Bacteria</taxon>
        <taxon>Bacillati</taxon>
        <taxon>Bacillota</taxon>
        <taxon>Bacilli</taxon>
        <taxon>Bacillales</taxon>
        <taxon>Bacillaceae</taxon>
        <taxon>Virgibacillus</taxon>
    </lineage>
</organism>
<accession>A0A221MFM8</accession>
<dbReference type="GO" id="GO:0009247">
    <property type="term" value="P:glycolipid biosynthetic process"/>
    <property type="evidence" value="ECO:0007669"/>
    <property type="project" value="InterPro"/>
</dbReference>
<evidence type="ECO:0000313" key="5">
    <source>
        <dbReference type="EMBL" id="ASN06444.1"/>
    </source>
</evidence>
<comment type="similarity">
    <text evidence="1">Belongs to the glycosyltransferase 28 family.</text>
</comment>
<evidence type="ECO:0000256" key="2">
    <source>
        <dbReference type="ARBA" id="ARBA00022676"/>
    </source>
</evidence>
<reference evidence="5 6" key="1">
    <citation type="journal article" date="2003" name="Int. J. Syst. Evol. Microbiol.">
        <title>Virgibacillus carmonensis sp. nov., Virgibacillus necropolis sp. nov. and Virgibacillus picturae sp. nov., three novel species isolated from deteriorated mural paintings, transfer of the species of the genus salibacillus to Virgibacillus, as Virgibacillus marismortui comb. nov. and Virgibacillus salexigens comb. nov., and emended description of the genus Virgibacillus.</title>
        <authorList>
            <person name="Heyrman J."/>
            <person name="Logan N.A."/>
            <person name="Busse H.J."/>
            <person name="Balcaen A."/>
            <person name="Lebbe L."/>
            <person name="Rodriguez-Diaz M."/>
            <person name="Swings J."/>
            <person name="De Vos P."/>
        </authorList>
    </citation>
    <scope>NUCLEOTIDE SEQUENCE [LARGE SCALE GENOMIC DNA]</scope>
    <source>
        <strain evidence="5 6">LMG 19488</strain>
    </source>
</reference>
<dbReference type="AlphaFoldDB" id="A0A221MFM8"/>
<proteinExistence type="inferred from homology"/>
<keyword evidence="3" id="KW-0808">Transferase</keyword>
<gene>
    <name evidence="5" type="ORF">CFK40_16180</name>
</gene>
<dbReference type="Proteomes" id="UP000204391">
    <property type="component" value="Chromosome"/>
</dbReference>
<name>A0A221MFM8_9BACI</name>
<evidence type="ECO:0000256" key="1">
    <source>
        <dbReference type="ARBA" id="ARBA00006962"/>
    </source>
</evidence>
<dbReference type="SUPFAM" id="SSF53756">
    <property type="entry name" value="UDP-Glycosyltransferase/glycogen phosphorylase"/>
    <property type="match status" value="1"/>
</dbReference>
<dbReference type="EMBL" id="CP022437">
    <property type="protein sequence ID" value="ASN06444.1"/>
    <property type="molecule type" value="Genomic_DNA"/>
</dbReference>
<dbReference type="PANTHER" id="PTHR43025">
    <property type="entry name" value="MONOGALACTOSYLDIACYLGLYCEROL SYNTHASE"/>
    <property type="match status" value="1"/>
</dbReference>
<dbReference type="Pfam" id="PF06925">
    <property type="entry name" value="MGDG_synth"/>
    <property type="match status" value="1"/>
</dbReference>
<evidence type="ECO:0000256" key="3">
    <source>
        <dbReference type="ARBA" id="ARBA00022679"/>
    </source>
</evidence>
<protein>
    <recommendedName>
        <fullName evidence="4">Diacylglycerol glucosyltransferase N-terminal domain-containing protein</fullName>
    </recommendedName>
</protein>
<dbReference type="GO" id="GO:0016758">
    <property type="term" value="F:hexosyltransferase activity"/>
    <property type="evidence" value="ECO:0007669"/>
    <property type="project" value="InterPro"/>
</dbReference>
<dbReference type="GO" id="GO:0016020">
    <property type="term" value="C:membrane"/>
    <property type="evidence" value="ECO:0007669"/>
    <property type="project" value="GOC"/>
</dbReference>
<dbReference type="Gene3D" id="3.40.50.2000">
    <property type="entry name" value="Glycogen Phosphorylase B"/>
    <property type="match status" value="1"/>
</dbReference>
<keyword evidence="6" id="KW-1185">Reference proteome</keyword>
<dbReference type="PANTHER" id="PTHR43025:SF3">
    <property type="entry name" value="MONOGALACTOSYLDIACYLGLYCEROL SYNTHASE 1, CHLOROPLASTIC"/>
    <property type="match status" value="1"/>
</dbReference>
<dbReference type="RefSeq" id="WP_089533442.1">
    <property type="nucleotide sequence ID" value="NZ_CP022437.1"/>
</dbReference>
<evidence type="ECO:0000259" key="4">
    <source>
        <dbReference type="Pfam" id="PF06925"/>
    </source>
</evidence>
<dbReference type="InterPro" id="IPR009695">
    <property type="entry name" value="Diacylglyc_glucosyltr_N"/>
</dbReference>
<evidence type="ECO:0000313" key="6">
    <source>
        <dbReference type="Proteomes" id="UP000204391"/>
    </source>
</evidence>
<sequence>MFRILFMPLLQIPSGHHHVADSIKVQLNQSADDYHCEEVELLSYSYGNLETLISSAYLQWIHRLPRLYSQIYKYAAVKEKRTNKRFYLYEWLFLKKVQRLIEQTKPDLIICTHSLPSCIIQQLKKRNLWSGPVINVYTDYFINNLWGVDSINYHFVPSLDVKNELITRGIKAHQTFVTGIPIDPLFRNVTPTHKEANRFTVLVSGGNMGAGSIQKLLNRLNPSGSILYKVLCGKNEILLHYIERLNHSHIKPLPYVSSKKEMNQLYDEADAIITKPGGVTVTESLWKKLPIFVYEALPGQEEINLHYLKSQGLIFDLQNSSATINVEDKITDILINGLSQFNKRLDTFYDCVESNDVSKIIKTILSSPNLRG</sequence>
<dbReference type="OrthoDB" id="9815663at2"/>